<reference evidence="16" key="1">
    <citation type="journal article" date="2019" name="Gigascience">
        <title>De novo genome assembly of the endangered Acer yangbiense, a plant species with extremely small populations endemic to Yunnan Province, China.</title>
        <authorList>
            <person name="Yang J."/>
            <person name="Wariss H.M."/>
            <person name="Tao L."/>
            <person name="Zhang R."/>
            <person name="Yun Q."/>
            <person name="Hollingsworth P."/>
            <person name="Dao Z."/>
            <person name="Luo G."/>
            <person name="Guo H."/>
            <person name="Ma Y."/>
            <person name="Sun W."/>
        </authorList>
    </citation>
    <scope>NUCLEOTIDE SEQUENCE [LARGE SCALE GENOMIC DNA]</scope>
    <source>
        <strain evidence="16">cv. Malutang</strain>
    </source>
</reference>
<dbReference type="InterPro" id="IPR001611">
    <property type="entry name" value="Leu-rich_rpt"/>
</dbReference>
<keyword evidence="5 13" id="KW-0812">Transmembrane</keyword>
<dbReference type="Pfam" id="PF00069">
    <property type="entry name" value="Pkinase"/>
    <property type="match status" value="1"/>
</dbReference>
<dbReference type="GO" id="GO:0005524">
    <property type="term" value="F:ATP binding"/>
    <property type="evidence" value="ECO:0007669"/>
    <property type="project" value="InterPro"/>
</dbReference>
<evidence type="ECO:0000256" key="5">
    <source>
        <dbReference type="ARBA" id="ARBA00022692"/>
    </source>
</evidence>
<protein>
    <recommendedName>
        <fullName evidence="14">Protein kinase domain-containing protein</fullName>
    </recommendedName>
</protein>
<feature type="region of interest" description="Disordered" evidence="12">
    <location>
        <begin position="642"/>
        <end position="662"/>
    </location>
</feature>
<evidence type="ECO:0000256" key="10">
    <source>
        <dbReference type="ARBA" id="ARBA00023170"/>
    </source>
</evidence>
<sequence>MPMGVHVARHARTSAPLSSLLLLALVSIYLSFVGVVFGASPPSEADGLLKFRDSMNKTSALSGWSASLKICADDVANWKGVLCLKGIIWGLKLENLGLAGSPNLEALDSLPNLRTISLMNNNLEGPLPSIKKLRVLKSLYLTNNRFSGSIPDDAFSGMNSLKKIYLGNNGLTGKIPSSLSTLPNLSDLRLQGNQFQGGIPEFLQSQRDIKIINLSNNELEGPIPESLQKMDPSSFTGNKNLCGLPLGECKASDDSSSGDEGSGGKDGSIAASTGSEKQVSVLNIALIVLAVGILLGIIAALLILFYWKKRNSRVERDSSALEDTNTMPTTYVAEKKAPVVVETEGTKKRGEYGKLSFVRDDIERFDLQDMLTSAAEVLGSGTFGASYKTVISSGRNLVVKRYKQMNNVGREFFIEHMRRIGRLQHPNLLSLVAFYYRKEEKLLVTEFVEKTSLASLIHGNHTQGLDWQTRLKIIKGVVKGLAYLHKELPSIVLPHGHLKSSNVLLDNSFEPLLSDYALRPVINPDQAHLLLVAYKSPEYAKTGKITKKADIWSLGILILELLTGKFPENYLTPGYDSKMSISTWVNEMVKEKRTSEVFDEDMGGAKNSKSEMINLLKIGLSCCEEDVDSRMELKEVVEKIEQLKEGDHDDDQEHLSEGYAFSSIGTEDEYSFSRNG</sequence>
<evidence type="ECO:0000256" key="3">
    <source>
        <dbReference type="ARBA" id="ARBA00022553"/>
    </source>
</evidence>
<keyword evidence="8 13" id="KW-1133">Transmembrane helix</keyword>
<evidence type="ECO:0000313" key="16">
    <source>
        <dbReference type="Proteomes" id="UP000323000"/>
    </source>
</evidence>
<evidence type="ECO:0000256" key="11">
    <source>
        <dbReference type="ARBA" id="ARBA00023180"/>
    </source>
</evidence>
<dbReference type="SMART" id="SM00220">
    <property type="entry name" value="S_TKc"/>
    <property type="match status" value="1"/>
</dbReference>
<keyword evidence="3" id="KW-0597">Phosphoprotein</keyword>
<dbReference type="InterPro" id="IPR032675">
    <property type="entry name" value="LRR_dom_sf"/>
</dbReference>
<dbReference type="Pfam" id="PF00560">
    <property type="entry name" value="LRR_1"/>
    <property type="match status" value="1"/>
</dbReference>
<dbReference type="PROSITE" id="PS50011">
    <property type="entry name" value="PROTEIN_KINASE_DOM"/>
    <property type="match status" value="1"/>
</dbReference>
<keyword evidence="9 13" id="KW-0472">Membrane</keyword>
<dbReference type="SUPFAM" id="SSF56112">
    <property type="entry name" value="Protein kinase-like (PK-like)"/>
    <property type="match status" value="1"/>
</dbReference>
<dbReference type="Pfam" id="PF08263">
    <property type="entry name" value="LRRNT_2"/>
    <property type="match status" value="1"/>
</dbReference>
<keyword evidence="7" id="KW-0677">Repeat</keyword>
<evidence type="ECO:0000256" key="2">
    <source>
        <dbReference type="ARBA" id="ARBA00009592"/>
    </source>
</evidence>
<dbReference type="PANTHER" id="PTHR48007:SF19">
    <property type="entry name" value="POLLEN RECEPTOR-LIKE KINASE 5"/>
    <property type="match status" value="1"/>
</dbReference>
<dbReference type="GO" id="GO:0004672">
    <property type="term" value="F:protein kinase activity"/>
    <property type="evidence" value="ECO:0007669"/>
    <property type="project" value="InterPro"/>
</dbReference>
<dbReference type="Gene3D" id="3.30.200.20">
    <property type="entry name" value="Phosphorylase Kinase, domain 1"/>
    <property type="match status" value="1"/>
</dbReference>
<dbReference type="FunFam" id="3.80.10.10:FF:000111">
    <property type="entry name" value="LRR receptor-like serine/threonine-protein kinase ERECTA"/>
    <property type="match status" value="1"/>
</dbReference>
<dbReference type="InterPro" id="IPR000719">
    <property type="entry name" value="Prot_kinase_dom"/>
</dbReference>
<dbReference type="Proteomes" id="UP000323000">
    <property type="component" value="Chromosome 2"/>
</dbReference>
<organism evidence="15 16">
    <name type="scientific">Acer yangbiense</name>
    <dbReference type="NCBI Taxonomy" id="1000413"/>
    <lineage>
        <taxon>Eukaryota</taxon>
        <taxon>Viridiplantae</taxon>
        <taxon>Streptophyta</taxon>
        <taxon>Embryophyta</taxon>
        <taxon>Tracheophyta</taxon>
        <taxon>Spermatophyta</taxon>
        <taxon>Magnoliopsida</taxon>
        <taxon>eudicotyledons</taxon>
        <taxon>Gunneridae</taxon>
        <taxon>Pentapetalae</taxon>
        <taxon>rosids</taxon>
        <taxon>malvids</taxon>
        <taxon>Sapindales</taxon>
        <taxon>Sapindaceae</taxon>
        <taxon>Hippocastanoideae</taxon>
        <taxon>Acereae</taxon>
        <taxon>Acer</taxon>
    </lineage>
</organism>
<comment type="subcellular location">
    <subcellularLocation>
        <location evidence="1">Membrane</location>
        <topology evidence="1">Single-pass membrane protein</topology>
    </subcellularLocation>
</comment>
<evidence type="ECO:0000256" key="6">
    <source>
        <dbReference type="ARBA" id="ARBA00022729"/>
    </source>
</evidence>
<dbReference type="AlphaFoldDB" id="A0A5C7IM86"/>
<evidence type="ECO:0000256" key="7">
    <source>
        <dbReference type="ARBA" id="ARBA00022737"/>
    </source>
</evidence>
<keyword evidence="4" id="KW-0433">Leucine-rich repeat</keyword>
<dbReference type="OrthoDB" id="418615at2759"/>
<dbReference type="InterPro" id="IPR011009">
    <property type="entry name" value="Kinase-like_dom_sf"/>
</dbReference>
<dbReference type="PANTHER" id="PTHR48007">
    <property type="entry name" value="LEUCINE-RICH REPEAT RECEPTOR-LIKE PROTEIN KINASE PXC1"/>
    <property type="match status" value="1"/>
</dbReference>
<gene>
    <name evidence="15" type="ORF">EZV62_004551</name>
</gene>
<dbReference type="Gene3D" id="3.80.10.10">
    <property type="entry name" value="Ribonuclease Inhibitor"/>
    <property type="match status" value="1"/>
</dbReference>
<proteinExistence type="inferred from homology"/>
<comment type="similarity">
    <text evidence="2">Belongs to the RLP family.</text>
</comment>
<keyword evidence="16" id="KW-1185">Reference proteome</keyword>
<evidence type="ECO:0000256" key="1">
    <source>
        <dbReference type="ARBA" id="ARBA00004167"/>
    </source>
</evidence>
<keyword evidence="6" id="KW-0732">Signal</keyword>
<dbReference type="EMBL" id="VAHF01000002">
    <property type="protein sequence ID" value="TXG69616.1"/>
    <property type="molecule type" value="Genomic_DNA"/>
</dbReference>
<evidence type="ECO:0000256" key="12">
    <source>
        <dbReference type="SAM" id="MobiDB-lite"/>
    </source>
</evidence>
<dbReference type="GO" id="GO:0016020">
    <property type="term" value="C:membrane"/>
    <property type="evidence" value="ECO:0007669"/>
    <property type="project" value="UniProtKB-SubCell"/>
</dbReference>
<evidence type="ECO:0000256" key="13">
    <source>
        <dbReference type="SAM" id="Phobius"/>
    </source>
</evidence>
<dbReference type="FunFam" id="1.10.510.10:FF:000480">
    <property type="entry name" value="Pollen receptor-like kinase 1"/>
    <property type="match status" value="1"/>
</dbReference>
<accession>A0A5C7IM86</accession>
<dbReference type="Gene3D" id="1.10.510.10">
    <property type="entry name" value="Transferase(Phosphotransferase) domain 1"/>
    <property type="match status" value="1"/>
</dbReference>
<dbReference type="InterPro" id="IPR046959">
    <property type="entry name" value="PRK1-6/SRF4-like"/>
</dbReference>
<comment type="caution">
    <text evidence="15">The sequence shown here is derived from an EMBL/GenBank/DDBJ whole genome shotgun (WGS) entry which is preliminary data.</text>
</comment>
<dbReference type="Pfam" id="PF13855">
    <property type="entry name" value="LRR_8"/>
    <property type="match status" value="1"/>
</dbReference>
<feature type="transmembrane region" description="Helical" evidence="13">
    <location>
        <begin position="284"/>
        <end position="307"/>
    </location>
</feature>
<evidence type="ECO:0000313" key="15">
    <source>
        <dbReference type="EMBL" id="TXG69616.1"/>
    </source>
</evidence>
<dbReference type="SUPFAM" id="SSF52058">
    <property type="entry name" value="L domain-like"/>
    <property type="match status" value="1"/>
</dbReference>
<evidence type="ECO:0000256" key="8">
    <source>
        <dbReference type="ARBA" id="ARBA00022989"/>
    </source>
</evidence>
<dbReference type="InterPro" id="IPR013210">
    <property type="entry name" value="LRR_N_plant-typ"/>
</dbReference>
<feature type="domain" description="Protein kinase" evidence="14">
    <location>
        <begin position="372"/>
        <end position="643"/>
    </location>
</feature>
<evidence type="ECO:0000259" key="14">
    <source>
        <dbReference type="PROSITE" id="PS50011"/>
    </source>
</evidence>
<keyword evidence="10" id="KW-0675">Receptor</keyword>
<feature type="compositionally biased region" description="Basic and acidic residues" evidence="12">
    <location>
        <begin position="642"/>
        <end position="656"/>
    </location>
</feature>
<evidence type="ECO:0000256" key="9">
    <source>
        <dbReference type="ARBA" id="ARBA00023136"/>
    </source>
</evidence>
<keyword evidence="11" id="KW-0325">Glycoprotein</keyword>
<name>A0A5C7IM86_9ROSI</name>
<evidence type="ECO:0000256" key="4">
    <source>
        <dbReference type="ARBA" id="ARBA00022614"/>
    </source>
</evidence>